<name>A0A0D8ZWP3_9CYAN</name>
<feature type="binding site" evidence="12">
    <location>
        <position position="580"/>
    </location>
    <ligand>
        <name>Zn(2+)</name>
        <dbReference type="ChEBI" id="CHEBI:29105"/>
        <label>2</label>
    </ligand>
</feature>
<dbReference type="PANTHER" id="PTHR30580">
    <property type="entry name" value="PRIMOSOMAL PROTEIN N"/>
    <property type="match status" value="1"/>
</dbReference>
<dbReference type="InterPro" id="IPR005259">
    <property type="entry name" value="PriA"/>
</dbReference>
<keyword evidence="10 12" id="KW-0413">Isomerase</keyword>
<dbReference type="Gene3D" id="3.40.50.300">
    <property type="entry name" value="P-loop containing nucleotide triphosphate hydrolases"/>
    <property type="match status" value="2"/>
</dbReference>
<dbReference type="AlphaFoldDB" id="A0A0D8ZWP3"/>
<keyword evidence="4 12" id="KW-0547">Nucleotide-binding</keyword>
<dbReference type="Pfam" id="PF18319">
    <property type="entry name" value="Zn_ribbon_PriA"/>
    <property type="match status" value="1"/>
</dbReference>
<feature type="binding site" evidence="12">
    <location>
        <position position="590"/>
    </location>
    <ligand>
        <name>Zn(2+)</name>
        <dbReference type="ChEBI" id="CHEBI:29105"/>
        <label>1</label>
    </ligand>
</feature>
<evidence type="ECO:0000256" key="3">
    <source>
        <dbReference type="ARBA" id="ARBA00022723"/>
    </source>
</evidence>
<keyword evidence="3 12" id="KW-0479">Metal-binding</keyword>
<dbReference type="STRING" id="1618023.UH38_04450"/>
<keyword evidence="8 12" id="KW-0067">ATP-binding</keyword>
<keyword evidence="2 12" id="KW-0235">DNA replication</keyword>
<dbReference type="CDD" id="cd17929">
    <property type="entry name" value="DEXHc_priA"/>
    <property type="match status" value="1"/>
</dbReference>
<dbReference type="Pfam" id="PF17764">
    <property type="entry name" value="PriA_3primeBD"/>
    <property type="match status" value="1"/>
</dbReference>
<sequence>MYIPGLDWSNLIVAEPGAAYQFEASQSKRWIEVLVDCPGATGIYTYKLPKEMLSIQPGDILSVPFGTQQVGAIAIRLLERPPANLATDKIREVEDIISAGFFSSIYWELLQKVAEYYYTPLMQVIKVALPPGLLGKSQRRIRLKPEITLSADVLSTTARQVLQLLQAQSTGDYSITYLQRQVRGANRGVKELLRRGWVESYLEAPKATKPKLQKAVTLVGSGFETDVTPRQREILEILRRRGGDMWLSELLQVSNANSSTVKALEQKGYVVIQEREMLRAENSPQLAADAPKTLTPAQTQALAAITSLNGAAQVLLHGVTGSGKTEVYLQAIAPLLARGQSALVLVPEIGLTPQLTDRFRARFGDKVCVYHSALSDGERYDTWRQMLTGEPQVVIGTRSAVYSPLPKLGIIILDEEHDSSFKQDSPIPTYHARNVAQWRAELENCPLVLGSATPSLESWVGLKDKETRRQGDKGGRGDRYYLSLPERIGARPLPPVEVIDMRHELHLGNRSIFSRSLQTALQEIQATQQQGILFIHRRGHSTFVSCRSCGYVVECPNCDVSLAYHHAEIGASQMLQCHYCNYVRSHPRSCPDCGSPYLKFFGSGTQKVAQELAQQFPQLRIIRFDSDTTRTKGAHRELLTRFANKEADLLVGTQMLTKGLDLPQVTLVGVIAADGLLHLADYRASERAFQTLTQVAGRAGRGEDSGRVIIQTYTPEHPVIQAVARHEYEPFTAAELEQRAALNYPPYGRLILLRLSSTDAEQVEQVALNIASILRSPEATYEILGPAPASIVRVANRYRWQILIKLGDAANLPNWDEVRSHCPPVVSLTIDVDPLNMM</sequence>
<dbReference type="PATRIC" id="fig|1618023.3.peg.760"/>
<comment type="catalytic activity">
    <reaction evidence="12">
        <text>Couples ATP hydrolysis with the unwinding of duplex DNA by translocating in the 3'-5' direction.</text>
        <dbReference type="EC" id="5.6.2.4"/>
    </reaction>
</comment>
<feature type="binding site" evidence="12">
    <location>
        <position position="549"/>
    </location>
    <ligand>
        <name>Zn(2+)</name>
        <dbReference type="ChEBI" id="CHEBI:29105"/>
        <label>1</label>
    </ligand>
</feature>
<dbReference type="GO" id="GO:0005524">
    <property type="term" value="F:ATP binding"/>
    <property type="evidence" value="ECO:0007669"/>
    <property type="project" value="UniProtKB-UniRule"/>
</dbReference>
<evidence type="ECO:0000259" key="14">
    <source>
        <dbReference type="PROSITE" id="PS51194"/>
    </source>
</evidence>
<accession>A0A0D8ZWP3</accession>
<feature type="binding site" evidence="12">
    <location>
        <position position="577"/>
    </location>
    <ligand>
        <name>Zn(2+)</name>
        <dbReference type="ChEBI" id="CHEBI:29105"/>
        <label>2</label>
    </ligand>
</feature>
<evidence type="ECO:0000256" key="2">
    <source>
        <dbReference type="ARBA" id="ARBA00022705"/>
    </source>
</evidence>
<dbReference type="NCBIfam" id="TIGR00595">
    <property type="entry name" value="priA"/>
    <property type="match status" value="1"/>
</dbReference>
<dbReference type="Proteomes" id="UP000032452">
    <property type="component" value="Unassembled WGS sequence"/>
</dbReference>
<dbReference type="SMART" id="SM00490">
    <property type="entry name" value="HELICc"/>
    <property type="match status" value="1"/>
</dbReference>
<feature type="binding site" evidence="12">
    <location>
        <position position="555"/>
    </location>
    <ligand>
        <name>Zn(2+)</name>
        <dbReference type="ChEBI" id="CHEBI:29105"/>
        <label>2</label>
    </ligand>
</feature>
<proteinExistence type="inferred from homology"/>
<dbReference type="EC" id="5.6.2.4" evidence="12"/>
<dbReference type="EMBL" id="JYON01000003">
    <property type="protein sequence ID" value="KJH72812.1"/>
    <property type="molecule type" value="Genomic_DNA"/>
</dbReference>
<dbReference type="NCBIfam" id="NF004066">
    <property type="entry name" value="PRK05580.1-3"/>
    <property type="match status" value="1"/>
</dbReference>
<dbReference type="GO" id="GO:0003677">
    <property type="term" value="F:DNA binding"/>
    <property type="evidence" value="ECO:0007669"/>
    <property type="project" value="UniProtKB-UniRule"/>
</dbReference>
<dbReference type="InterPro" id="IPR027417">
    <property type="entry name" value="P-loop_NTPase"/>
</dbReference>
<comment type="function">
    <text evidence="12">Initiates the restart of stalled replication forks, which reloads the replicative helicase on sites other than the origin of replication. Recognizes and binds to abandoned replication forks and remodels them to uncover a helicase loading site. Promotes assembly of the primosome at these replication forks.</text>
</comment>
<dbReference type="GO" id="GO:0006270">
    <property type="term" value="P:DNA replication initiation"/>
    <property type="evidence" value="ECO:0007669"/>
    <property type="project" value="TreeGrafter"/>
</dbReference>
<keyword evidence="1 12" id="KW-0639">Primosome</keyword>
<comment type="cofactor">
    <cofactor evidence="12">
        <name>Zn(2+)</name>
        <dbReference type="ChEBI" id="CHEBI:29105"/>
    </cofactor>
    <text evidence="12">Binds 2 zinc ions per subunit.</text>
</comment>
<dbReference type="InterPro" id="IPR042115">
    <property type="entry name" value="PriA_3primeBD_sf"/>
</dbReference>
<feature type="binding site" evidence="12">
    <location>
        <position position="558"/>
    </location>
    <ligand>
        <name>Zn(2+)</name>
        <dbReference type="ChEBI" id="CHEBI:29105"/>
        <label>2</label>
    </ligand>
</feature>
<dbReference type="FunFam" id="3.40.50.300:FF:000489">
    <property type="entry name" value="Primosome assembly protein PriA"/>
    <property type="match status" value="1"/>
</dbReference>
<dbReference type="GO" id="GO:1990077">
    <property type="term" value="C:primosome complex"/>
    <property type="evidence" value="ECO:0007669"/>
    <property type="project" value="UniProtKB-UniRule"/>
</dbReference>
<dbReference type="SMART" id="SM00487">
    <property type="entry name" value="DEXDc"/>
    <property type="match status" value="1"/>
</dbReference>
<dbReference type="InterPro" id="IPR001650">
    <property type="entry name" value="Helicase_C-like"/>
</dbReference>
<feature type="binding site" evidence="12">
    <location>
        <position position="593"/>
    </location>
    <ligand>
        <name>Zn(2+)</name>
        <dbReference type="ChEBI" id="CHEBI:29105"/>
        <label>1</label>
    </ligand>
</feature>
<dbReference type="OrthoDB" id="9759544at2"/>
<dbReference type="InterPro" id="IPR011545">
    <property type="entry name" value="DEAD/DEAH_box_helicase_dom"/>
</dbReference>
<comment type="catalytic activity">
    <reaction evidence="11 12">
        <text>ATP + H2O = ADP + phosphate + H(+)</text>
        <dbReference type="Rhea" id="RHEA:13065"/>
        <dbReference type="ChEBI" id="CHEBI:15377"/>
        <dbReference type="ChEBI" id="CHEBI:15378"/>
        <dbReference type="ChEBI" id="CHEBI:30616"/>
        <dbReference type="ChEBI" id="CHEBI:43474"/>
        <dbReference type="ChEBI" id="CHEBI:456216"/>
        <dbReference type="EC" id="5.6.2.4"/>
    </reaction>
</comment>
<evidence type="ECO:0000256" key="7">
    <source>
        <dbReference type="ARBA" id="ARBA00022833"/>
    </source>
</evidence>
<evidence type="ECO:0000256" key="5">
    <source>
        <dbReference type="ARBA" id="ARBA00022801"/>
    </source>
</evidence>
<dbReference type="CDD" id="cd18804">
    <property type="entry name" value="SF2_C_priA"/>
    <property type="match status" value="1"/>
</dbReference>
<keyword evidence="16" id="KW-1185">Reference proteome</keyword>
<dbReference type="HAMAP" id="MF_00983">
    <property type="entry name" value="PriA"/>
    <property type="match status" value="1"/>
</dbReference>
<evidence type="ECO:0000256" key="9">
    <source>
        <dbReference type="ARBA" id="ARBA00023125"/>
    </source>
</evidence>
<reference evidence="15 16" key="1">
    <citation type="submission" date="2015-02" db="EMBL/GenBank/DDBJ databases">
        <title>Draft genome of a novel marine cyanobacterium (Chroococcales) isolated from South Atlantic Ocean.</title>
        <authorList>
            <person name="Rigonato J."/>
            <person name="Alvarenga D.O."/>
            <person name="Branco L.H."/>
            <person name="Varani A.M."/>
            <person name="Brandini F.P."/>
            <person name="Fiore M.F."/>
        </authorList>
    </citation>
    <scope>NUCLEOTIDE SEQUENCE [LARGE SCALE GENOMIC DNA]</scope>
    <source>
        <strain evidence="15 16">CENA595</strain>
    </source>
</reference>
<dbReference type="PROSITE" id="PS51194">
    <property type="entry name" value="HELICASE_CTER"/>
    <property type="match status" value="1"/>
</dbReference>
<dbReference type="PROSITE" id="PS51192">
    <property type="entry name" value="HELICASE_ATP_BIND_1"/>
    <property type="match status" value="1"/>
</dbReference>
<keyword evidence="5 12" id="KW-0378">Hydrolase</keyword>
<dbReference type="Pfam" id="PF00270">
    <property type="entry name" value="DEAD"/>
    <property type="match status" value="1"/>
</dbReference>
<comment type="caution">
    <text evidence="15">The sequence shown here is derived from an EMBL/GenBank/DDBJ whole genome shotgun (WGS) entry which is preliminary data.</text>
</comment>
<dbReference type="GO" id="GO:0006269">
    <property type="term" value="P:DNA replication, synthesis of primer"/>
    <property type="evidence" value="ECO:0007669"/>
    <property type="project" value="UniProtKB-KW"/>
</dbReference>
<dbReference type="Pfam" id="PF18074">
    <property type="entry name" value="PriA_C"/>
    <property type="match status" value="1"/>
</dbReference>
<evidence type="ECO:0000256" key="6">
    <source>
        <dbReference type="ARBA" id="ARBA00022806"/>
    </source>
</evidence>
<dbReference type="InterPro" id="IPR040498">
    <property type="entry name" value="PriA_CRR"/>
</dbReference>
<dbReference type="GO" id="GO:0008270">
    <property type="term" value="F:zinc ion binding"/>
    <property type="evidence" value="ECO:0007669"/>
    <property type="project" value="UniProtKB-UniRule"/>
</dbReference>
<dbReference type="Pfam" id="PF00271">
    <property type="entry name" value="Helicase_C"/>
    <property type="match status" value="1"/>
</dbReference>
<dbReference type="SUPFAM" id="SSF52540">
    <property type="entry name" value="P-loop containing nucleoside triphosphate hydrolases"/>
    <property type="match status" value="2"/>
</dbReference>
<dbReference type="GO" id="GO:0006310">
    <property type="term" value="P:DNA recombination"/>
    <property type="evidence" value="ECO:0007669"/>
    <property type="project" value="InterPro"/>
</dbReference>
<comment type="similarity">
    <text evidence="12">Belongs to the helicase family. PriA subfamily.</text>
</comment>
<evidence type="ECO:0000256" key="12">
    <source>
        <dbReference type="HAMAP-Rule" id="MF_00983"/>
    </source>
</evidence>
<dbReference type="InterPro" id="IPR041236">
    <property type="entry name" value="PriA_C"/>
</dbReference>
<gene>
    <name evidence="12" type="primary">priA</name>
    <name evidence="15" type="ORF">UH38_04450</name>
</gene>
<comment type="subunit">
    <text evidence="12">Component of the replication restart primosome.</text>
</comment>
<keyword evidence="9 12" id="KW-0238">DNA-binding</keyword>
<evidence type="ECO:0000256" key="1">
    <source>
        <dbReference type="ARBA" id="ARBA00022515"/>
    </source>
</evidence>
<dbReference type="RefSeq" id="WP_045053426.1">
    <property type="nucleotide sequence ID" value="NZ_CAWMDP010000011.1"/>
</dbReference>
<evidence type="ECO:0000259" key="13">
    <source>
        <dbReference type="PROSITE" id="PS51192"/>
    </source>
</evidence>
<evidence type="ECO:0000256" key="11">
    <source>
        <dbReference type="ARBA" id="ARBA00048988"/>
    </source>
</evidence>
<evidence type="ECO:0000256" key="10">
    <source>
        <dbReference type="ARBA" id="ARBA00023235"/>
    </source>
</evidence>
<dbReference type="GO" id="GO:0043138">
    <property type="term" value="F:3'-5' DNA helicase activity"/>
    <property type="evidence" value="ECO:0007669"/>
    <property type="project" value="UniProtKB-EC"/>
</dbReference>
<evidence type="ECO:0000313" key="15">
    <source>
        <dbReference type="EMBL" id="KJH72812.1"/>
    </source>
</evidence>
<evidence type="ECO:0000313" key="16">
    <source>
        <dbReference type="Proteomes" id="UP000032452"/>
    </source>
</evidence>
<dbReference type="GO" id="GO:0016887">
    <property type="term" value="F:ATP hydrolysis activity"/>
    <property type="evidence" value="ECO:0007669"/>
    <property type="project" value="RHEA"/>
</dbReference>
<feature type="binding site" evidence="12">
    <location>
        <position position="546"/>
    </location>
    <ligand>
        <name>Zn(2+)</name>
        <dbReference type="ChEBI" id="CHEBI:29105"/>
        <label>1</label>
    </ligand>
</feature>
<dbReference type="PANTHER" id="PTHR30580:SF0">
    <property type="entry name" value="PRIMOSOMAL PROTEIN N"/>
    <property type="match status" value="1"/>
</dbReference>
<evidence type="ECO:0000256" key="8">
    <source>
        <dbReference type="ARBA" id="ARBA00022840"/>
    </source>
</evidence>
<dbReference type="GO" id="GO:0006302">
    <property type="term" value="P:double-strand break repair"/>
    <property type="evidence" value="ECO:0007669"/>
    <property type="project" value="InterPro"/>
</dbReference>
<feature type="domain" description="Helicase ATP-binding" evidence="13">
    <location>
        <begin position="305"/>
        <end position="472"/>
    </location>
</feature>
<keyword evidence="6 12" id="KW-0347">Helicase</keyword>
<dbReference type="InterPro" id="IPR041222">
    <property type="entry name" value="PriA_3primeBD"/>
</dbReference>
<dbReference type="Gene3D" id="3.40.1440.60">
    <property type="entry name" value="PriA, 3(prime) DNA-binding domain"/>
    <property type="match status" value="1"/>
</dbReference>
<evidence type="ECO:0000256" key="4">
    <source>
        <dbReference type="ARBA" id="ARBA00022741"/>
    </source>
</evidence>
<organism evidence="15 16">
    <name type="scientific">Aliterella atlantica CENA595</name>
    <dbReference type="NCBI Taxonomy" id="1618023"/>
    <lineage>
        <taxon>Bacteria</taxon>
        <taxon>Bacillati</taxon>
        <taxon>Cyanobacteriota</taxon>
        <taxon>Cyanophyceae</taxon>
        <taxon>Chroococcidiopsidales</taxon>
        <taxon>Aliterellaceae</taxon>
        <taxon>Aliterella</taxon>
    </lineage>
</organism>
<protein>
    <recommendedName>
        <fullName evidence="12">Replication restart protein PriA</fullName>
    </recommendedName>
    <alternativeName>
        <fullName evidence="12">ATP-dependent DNA helicase PriA</fullName>
        <ecNumber evidence="12">5.6.2.4</ecNumber>
    </alternativeName>
    <alternativeName>
        <fullName evidence="12">DNA 3'-5' helicase PriA</fullName>
    </alternativeName>
</protein>
<feature type="domain" description="Helicase C-terminal" evidence="14">
    <location>
        <begin position="585"/>
        <end position="739"/>
    </location>
</feature>
<dbReference type="InterPro" id="IPR014001">
    <property type="entry name" value="Helicase_ATP-bd"/>
</dbReference>
<keyword evidence="7 12" id="KW-0862">Zinc</keyword>